<name>A0ABZ2Y955_9BACT</name>
<dbReference type="Proteomes" id="UP001461341">
    <property type="component" value="Chromosome"/>
</dbReference>
<organism evidence="2 3">
    <name type="scientific">Thermatribacter velox</name>
    <dbReference type="NCBI Taxonomy" id="3039681"/>
    <lineage>
        <taxon>Bacteria</taxon>
        <taxon>Pseudomonadati</taxon>
        <taxon>Atribacterota</taxon>
        <taxon>Atribacteria</taxon>
        <taxon>Atribacterales</taxon>
        <taxon>Thermatribacteraceae</taxon>
        <taxon>Thermatribacter</taxon>
    </lineage>
</organism>
<dbReference type="PANTHER" id="PTHR36966:SF1">
    <property type="entry name" value="REP-ASSOCIATED TYROSINE TRANSPOSASE"/>
    <property type="match status" value="1"/>
</dbReference>
<dbReference type="RefSeq" id="WP_369017687.1">
    <property type="nucleotide sequence ID" value="NZ_CP121689.1"/>
</dbReference>
<gene>
    <name evidence="2" type="ORF">QBE54_08050</name>
</gene>
<dbReference type="InterPro" id="IPR052715">
    <property type="entry name" value="RAYT_transposase"/>
</dbReference>
<evidence type="ECO:0000259" key="1">
    <source>
        <dbReference type="SMART" id="SM01321"/>
    </source>
</evidence>
<reference evidence="2 3" key="1">
    <citation type="submission" date="2023-03" db="EMBL/GenBank/DDBJ databases">
        <title>Novel Species.</title>
        <authorList>
            <person name="Ma S."/>
        </authorList>
    </citation>
    <scope>NUCLEOTIDE SEQUENCE [LARGE SCALE GENOMIC DNA]</scope>
    <source>
        <strain evidence="2 3">B11</strain>
    </source>
</reference>
<keyword evidence="3" id="KW-1185">Reference proteome</keyword>
<protein>
    <submittedName>
        <fullName evidence="2">Transposase</fullName>
    </submittedName>
</protein>
<dbReference type="SUPFAM" id="SSF143422">
    <property type="entry name" value="Transposase IS200-like"/>
    <property type="match status" value="1"/>
</dbReference>
<dbReference type="PANTHER" id="PTHR36966">
    <property type="entry name" value="REP-ASSOCIATED TYROSINE TRANSPOSASE"/>
    <property type="match status" value="1"/>
</dbReference>
<dbReference type="InterPro" id="IPR002686">
    <property type="entry name" value="Transposase_17"/>
</dbReference>
<dbReference type="EMBL" id="CP121689">
    <property type="protein sequence ID" value="WZL75540.1"/>
    <property type="molecule type" value="Genomic_DNA"/>
</dbReference>
<accession>A0ABZ2Y955</accession>
<sequence length="196" mass="23345">MRYHPDIHHRRSIRLKDYDYSQAGAYFITICTKNRECLFGSIVNGEMLLSAWGVIVKNEWLRTSIIRPNIVVDEFVLMPNHLHGILVIVDTDCRGTLQRAPTVERFGKPTSNSIPTIVRLFKSTATKQINELRKTPGEPLWQRNYYERIIRNERELERIRKYVINDPLKWSLDIEDPERQKDYQNTAEYFKRMFEE</sequence>
<dbReference type="InterPro" id="IPR036515">
    <property type="entry name" value="Transposase_17_sf"/>
</dbReference>
<proteinExistence type="predicted"/>
<evidence type="ECO:0000313" key="2">
    <source>
        <dbReference type="EMBL" id="WZL75540.1"/>
    </source>
</evidence>
<evidence type="ECO:0000313" key="3">
    <source>
        <dbReference type="Proteomes" id="UP001461341"/>
    </source>
</evidence>
<dbReference type="Gene3D" id="3.30.70.1290">
    <property type="entry name" value="Transposase IS200-like"/>
    <property type="match status" value="1"/>
</dbReference>
<dbReference type="SMART" id="SM01321">
    <property type="entry name" value="Y1_Tnp"/>
    <property type="match status" value="1"/>
</dbReference>
<feature type="domain" description="Transposase IS200-like" evidence="1">
    <location>
        <begin position="21"/>
        <end position="166"/>
    </location>
</feature>